<dbReference type="InterPro" id="IPR036640">
    <property type="entry name" value="ABC1_TM_sf"/>
</dbReference>
<dbReference type="GO" id="GO:0016887">
    <property type="term" value="F:ATP hydrolysis activity"/>
    <property type="evidence" value="ECO:0007669"/>
    <property type="project" value="InterPro"/>
</dbReference>
<dbReference type="Proteomes" id="UP000324629">
    <property type="component" value="Unassembled WGS sequence"/>
</dbReference>
<evidence type="ECO:0000256" key="1">
    <source>
        <dbReference type="ARBA" id="ARBA00004141"/>
    </source>
</evidence>
<evidence type="ECO:0000256" key="11">
    <source>
        <dbReference type="ARBA" id="ARBA00023180"/>
    </source>
</evidence>
<dbReference type="CDD" id="cd03249">
    <property type="entry name" value="ABC_MTABC3_MDL1_MDL2"/>
    <property type="match status" value="1"/>
</dbReference>
<gene>
    <name evidence="15" type="ORF">DEA37_0013932</name>
</gene>
<feature type="transmembrane region" description="Helical" evidence="12">
    <location>
        <begin position="139"/>
        <end position="167"/>
    </location>
</feature>
<evidence type="ECO:0000256" key="10">
    <source>
        <dbReference type="ARBA" id="ARBA00023136"/>
    </source>
</evidence>
<sequence>MTMKRRKIRMVKHHRQYPQTPTQMPSMKNVVLCCSYVGFIPQIFSFQISSEETSTFGSIVSIRSSMDIISEAIHFGRKKGYAIKRMMKYSSPEWGFTLGGCIGSTIAALTTPAFLLLYSEIFGVFTLVRTDRLAAMRRTEFICGMMVMVAIIYLIGMCMEGYFFGVVGERLTRRLRDQLFYSIVHQEIAWFDRPENQPGVLTSRLATEATAVRNVSGFQLAILLEALVLLVSSFVIGFIDSWQITLLLLAFLPFMLLGGYMEYRALFDQDSEGGKKSQRAQIAQEAFSACRTVTTFGLEEYFSEKFNATLEVDKKKSVKSAIIFSLLHALSRAVNYLAYAVAFPLGAYLIGQNQVDSFRVFRSFSAITFGLSSTGRVVAFIPDMRKASIAAKNIIRTLDRKSNIPLDGGHKPDTPFDGRVEFRNVSFRYPTRPQNPVLKNFSHFIEASQTHALVGQSGCGKSTVLQLVLRYYDVLNPGRGSGIFVNGINVTELAPRWLRQQIGLVSQEPNLFNMTIRENIAYGANFRDVTMNEIIEAAKQANIHDFILTLPQAYETVVGERGSHLSGGQKQRIAIARALLRQPRLLLLDEATSALDNESERVVQAALDEAMGSRTCIMVAHRLTTVEKSDLIMVLENGRVKEKGTASALMAAKGAYYALHCMEN</sequence>
<protein>
    <submittedName>
        <fullName evidence="15">ATP-binding cassette, subfamily B (MDR/TAP), member 1</fullName>
    </submittedName>
</protein>
<evidence type="ECO:0000256" key="8">
    <source>
        <dbReference type="ARBA" id="ARBA00022967"/>
    </source>
</evidence>
<evidence type="ECO:0000256" key="9">
    <source>
        <dbReference type="ARBA" id="ARBA00022989"/>
    </source>
</evidence>
<comment type="similarity">
    <text evidence="2">Belongs to the ABC transporter superfamily. ABCB family. Multidrug resistance exporter (TC 3.A.1.201) subfamily.</text>
</comment>
<comment type="caution">
    <text evidence="15">The sequence shown here is derived from an EMBL/GenBank/DDBJ whole genome shotgun (WGS) entry which is preliminary data.</text>
</comment>
<feature type="domain" description="ABC transmembrane type-1" evidence="14">
    <location>
        <begin position="98"/>
        <end position="386"/>
    </location>
</feature>
<dbReference type="PANTHER" id="PTHR24221:SF636">
    <property type="entry name" value="BILE SALT EXPORT PUMP"/>
    <property type="match status" value="1"/>
</dbReference>
<evidence type="ECO:0000256" key="4">
    <source>
        <dbReference type="ARBA" id="ARBA00022692"/>
    </source>
</evidence>
<name>A0A5J4N9C8_9TREM</name>
<dbReference type="FunFam" id="3.40.50.300:FF:000479">
    <property type="entry name" value="Multidrug resistance protein 1A"/>
    <property type="match status" value="1"/>
</dbReference>
<proteinExistence type="inferred from homology"/>
<accession>A0A5J4N9C8</accession>
<dbReference type="InterPro" id="IPR027417">
    <property type="entry name" value="P-loop_NTPase"/>
</dbReference>
<dbReference type="InterPro" id="IPR039421">
    <property type="entry name" value="Type_1_exporter"/>
</dbReference>
<dbReference type="PROSITE" id="PS50893">
    <property type="entry name" value="ABC_TRANSPORTER_2"/>
    <property type="match status" value="1"/>
</dbReference>
<dbReference type="InterPro" id="IPR011527">
    <property type="entry name" value="ABC1_TM_dom"/>
</dbReference>
<evidence type="ECO:0000256" key="7">
    <source>
        <dbReference type="ARBA" id="ARBA00022840"/>
    </source>
</evidence>
<organism evidence="15 16">
    <name type="scientific">Paragonimus westermani</name>
    <dbReference type="NCBI Taxonomy" id="34504"/>
    <lineage>
        <taxon>Eukaryota</taxon>
        <taxon>Metazoa</taxon>
        <taxon>Spiralia</taxon>
        <taxon>Lophotrochozoa</taxon>
        <taxon>Platyhelminthes</taxon>
        <taxon>Trematoda</taxon>
        <taxon>Digenea</taxon>
        <taxon>Plagiorchiida</taxon>
        <taxon>Troglotremata</taxon>
        <taxon>Troglotrematidae</taxon>
        <taxon>Paragonimus</taxon>
    </lineage>
</organism>
<evidence type="ECO:0000259" key="14">
    <source>
        <dbReference type="PROSITE" id="PS50929"/>
    </source>
</evidence>
<evidence type="ECO:0000313" key="15">
    <source>
        <dbReference type="EMBL" id="KAA3672164.1"/>
    </source>
</evidence>
<evidence type="ECO:0000256" key="3">
    <source>
        <dbReference type="ARBA" id="ARBA00022448"/>
    </source>
</evidence>
<evidence type="ECO:0000313" key="16">
    <source>
        <dbReference type="Proteomes" id="UP000324629"/>
    </source>
</evidence>
<feature type="transmembrane region" description="Helical" evidence="12">
    <location>
        <begin position="220"/>
        <end position="239"/>
    </location>
</feature>
<dbReference type="InterPro" id="IPR017871">
    <property type="entry name" value="ABC_transporter-like_CS"/>
</dbReference>
<evidence type="ECO:0000256" key="5">
    <source>
        <dbReference type="ARBA" id="ARBA00022737"/>
    </source>
</evidence>
<keyword evidence="5" id="KW-0677">Repeat</keyword>
<dbReference type="Gene3D" id="1.20.1560.10">
    <property type="entry name" value="ABC transporter type 1, transmembrane domain"/>
    <property type="match status" value="1"/>
</dbReference>
<dbReference type="GO" id="GO:0005524">
    <property type="term" value="F:ATP binding"/>
    <property type="evidence" value="ECO:0007669"/>
    <property type="project" value="UniProtKB-KW"/>
</dbReference>
<reference evidence="15 16" key="1">
    <citation type="journal article" date="2019" name="Gigascience">
        <title>Whole-genome sequence of the oriental lung fluke Paragonimus westermani.</title>
        <authorList>
            <person name="Oey H."/>
            <person name="Zakrzewski M."/>
            <person name="Narain K."/>
            <person name="Devi K.R."/>
            <person name="Agatsuma T."/>
            <person name="Nawaratna S."/>
            <person name="Gobert G.N."/>
            <person name="Jones M.K."/>
            <person name="Ragan M.A."/>
            <person name="McManus D.P."/>
            <person name="Krause L."/>
        </authorList>
    </citation>
    <scope>NUCLEOTIDE SEQUENCE [LARGE SCALE GENOMIC DNA]</scope>
    <source>
        <strain evidence="15 16">IND2009</strain>
    </source>
</reference>
<dbReference type="PANTHER" id="PTHR24221">
    <property type="entry name" value="ATP-BINDING CASSETTE SUB-FAMILY B"/>
    <property type="match status" value="1"/>
</dbReference>
<keyword evidence="3" id="KW-0813">Transport</keyword>
<dbReference type="EMBL" id="QNGE01005266">
    <property type="protein sequence ID" value="KAA3672164.1"/>
    <property type="molecule type" value="Genomic_DNA"/>
</dbReference>
<dbReference type="CDD" id="cd18578">
    <property type="entry name" value="ABC_6TM_Pgp_ABCB1_D2_like"/>
    <property type="match status" value="1"/>
</dbReference>
<evidence type="ECO:0000256" key="6">
    <source>
        <dbReference type="ARBA" id="ARBA00022741"/>
    </source>
</evidence>
<dbReference type="AlphaFoldDB" id="A0A5J4N9C8"/>
<keyword evidence="16" id="KW-1185">Reference proteome</keyword>
<dbReference type="PROSITE" id="PS50929">
    <property type="entry name" value="ABC_TM1F"/>
    <property type="match status" value="1"/>
</dbReference>
<comment type="subcellular location">
    <subcellularLocation>
        <location evidence="1">Membrane</location>
        <topology evidence="1">Multi-pass membrane protein</topology>
    </subcellularLocation>
</comment>
<keyword evidence="6" id="KW-0547">Nucleotide-binding</keyword>
<evidence type="ECO:0000256" key="12">
    <source>
        <dbReference type="SAM" id="Phobius"/>
    </source>
</evidence>
<dbReference type="Pfam" id="PF00664">
    <property type="entry name" value="ABC_membrane"/>
    <property type="match status" value="1"/>
</dbReference>
<dbReference type="PROSITE" id="PS00211">
    <property type="entry name" value="ABC_TRANSPORTER_1"/>
    <property type="match status" value="1"/>
</dbReference>
<feature type="domain" description="ABC transporter" evidence="13">
    <location>
        <begin position="420"/>
        <end position="662"/>
    </location>
</feature>
<evidence type="ECO:0000256" key="2">
    <source>
        <dbReference type="ARBA" id="ARBA00007577"/>
    </source>
</evidence>
<dbReference type="Gene3D" id="3.40.50.300">
    <property type="entry name" value="P-loop containing nucleotide triphosphate hydrolases"/>
    <property type="match status" value="1"/>
</dbReference>
<feature type="transmembrane region" description="Helical" evidence="12">
    <location>
        <begin position="363"/>
        <end position="382"/>
    </location>
</feature>
<dbReference type="InterPro" id="IPR003439">
    <property type="entry name" value="ABC_transporter-like_ATP-bd"/>
</dbReference>
<dbReference type="GO" id="GO:0016324">
    <property type="term" value="C:apical plasma membrane"/>
    <property type="evidence" value="ECO:0007669"/>
    <property type="project" value="TreeGrafter"/>
</dbReference>
<dbReference type="GO" id="GO:0140359">
    <property type="term" value="F:ABC-type transporter activity"/>
    <property type="evidence" value="ECO:0007669"/>
    <property type="project" value="InterPro"/>
</dbReference>
<feature type="transmembrane region" description="Helical" evidence="12">
    <location>
        <begin position="245"/>
        <end position="263"/>
    </location>
</feature>
<keyword evidence="11" id="KW-0325">Glycoprotein</keyword>
<keyword evidence="10 12" id="KW-0472">Membrane</keyword>
<dbReference type="InterPro" id="IPR003593">
    <property type="entry name" value="AAA+_ATPase"/>
</dbReference>
<feature type="transmembrane region" description="Helical" evidence="12">
    <location>
        <begin position="94"/>
        <end position="119"/>
    </location>
</feature>
<keyword evidence="9 12" id="KW-1133">Transmembrane helix</keyword>
<dbReference type="SUPFAM" id="SSF52540">
    <property type="entry name" value="P-loop containing nucleoside triphosphate hydrolases"/>
    <property type="match status" value="1"/>
</dbReference>
<evidence type="ECO:0000259" key="13">
    <source>
        <dbReference type="PROSITE" id="PS50893"/>
    </source>
</evidence>
<dbReference type="SMART" id="SM00382">
    <property type="entry name" value="AAA"/>
    <property type="match status" value="1"/>
</dbReference>
<dbReference type="Pfam" id="PF00005">
    <property type="entry name" value="ABC_tran"/>
    <property type="match status" value="1"/>
</dbReference>
<keyword evidence="7 15" id="KW-0067">ATP-binding</keyword>
<keyword evidence="8" id="KW-1278">Translocase</keyword>
<keyword evidence="4 12" id="KW-0812">Transmembrane</keyword>
<dbReference type="SUPFAM" id="SSF90123">
    <property type="entry name" value="ABC transporter transmembrane region"/>
    <property type="match status" value="1"/>
</dbReference>